<dbReference type="RefSeq" id="WP_076144654.1">
    <property type="nucleotide sequence ID" value="NZ_LWLN01000001.1"/>
</dbReference>
<gene>
    <name evidence="1" type="ORF">A6E15_05780</name>
</gene>
<protein>
    <submittedName>
        <fullName evidence="1">Uncharacterized protein</fullName>
    </submittedName>
</protein>
<comment type="caution">
    <text evidence="1">The sequence shown here is derived from an EMBL/GenBank/DDBJ whole genome shotgun (WGS) entry which is preliminary data.</text>
</comment>
<dbReference type="InterPro" id="IPR008949">
    <property type="entry name" value="Isoprenoid_synthase_dom_sf"/>
</dbReference>
<evidence type="ECO:0000313" key="1">
    <source>
        <dbReference type="EMBL" id="OLZ40528.1"/>
    </source>
</evidence>
<evidence type="ECO:0000313" key="2">
    <source>
        <dbReference type="Proteomes" id="UP000189370"/>
    </source>
</evidence>
<organism evidence="1 2">
    <name type="scientific">Natrinema saccharevitans</name>
    <dbReference type="NCBI Taxonomy" id="301967"/>
    <lineage>
        <taxon>Archaea</taxon>
        <taxon>Methanobacteriati</taxon>
        <taxon>Methanobacteriota</taxon>
        <taxon>Stenosarchaea group</taxon>
        <taxon>Halobacteria</taxon>
        <taxon>Halobacteriales</taxon>
        <taxon>Natrialbaceae</taxon>
        <taxon>Natrinema</taxon>
    </lineage>
</organism>
<proteinExistence type="predicted"/>
<dbReference type="OrthoDB" id="255611at2157"/>
<dbReference type="AlphaFoldDB" id="A0A1S8AUE8"/>
<keyword evidence="2" id="KW-1185">Reference proteome</keyword>
<reference evidence="2" key="1">
    <citation type="submission" date="2016-04" db="EMBL/GenBank/DDBJ databases">
        <authorList>
            <person name="Chen S.-C."/>
            <person name="Lai M.-C."/>
        </authorList>
    </citation>
    <scope>NUCLEOTIDE SEQUENCE [LARGE SCALE GENOMIC DNA]</scope>
    <source>
        <strain evidence="2">AB14</strain>
    </source>
</reference>
<accession>A0A1S8AUE8</accession>
<dbReference type="Proteomes" id="UP000189370">
    <property type="component" value="Unassembled WGS sequence"/>
</dbReference>
<dbReference type="SUPFAM" id="SSF48576">
    <property type="entry name" value="Terpenoid synthases"/>
    <property type="match status" value="1"/>
</dbReference>
<sequence length="333" mass="37474">MALESINSVLEVESDPFSNAPQRTLSETVRPLADAYDERIGDRDRSTWRWFDAVEPAFRLSCVDDGAGQRVHDAKVLATMFITVIDDVAERHGDRATLEELRLVPFDSRAADPTRAGVDGEYVRFQRDLWGALCEQFRAGPRADEFETLFRFDVRQALQSVDYSALLARHPGLTSERELLTYDVYNMMLFPFADIDIANASAFDPSDLSTLRTVVDHGQRMARIGNWLATWERELAEGDYSSGVAVRALESGVVSPAELRTLRNESTDAAVASVIERIRESDIETAFVEQWGREFETAIGACVDGESFDARAYLEGFEPIFRSQLARRARARE</sequence>
<dbReference type="EMBL" id="LWLN01000001">
    <property type="protein sequence ID" value="OLZ40528.1"/>
    <property type="molecule type" value="Genomic_DNA"/>
</dbReference>
<name>A0A1S8AUE8_9EURY</name>
<dbReference type="Gene3D" id="1.10.600.10">
    <property type="entry name" value="Farnesyl Diphosphate Synthase"/>
    <property type="match status" value="1"/>
</dbReference>